<protein>
    <recommendedName>
        <fullName evidence="1">PH domain-containing protein</fullName>
    </recommendedName>
</protein>
<accession>A0A024TLD2</accession>
<dbReference type="InterPro" id="IPR011993">
    <property type="entry name" value="PH-like_dom_sf"/>
</dbReference>
<proteinExistence type="predicted"/>
<dbReference type="InterPro" id="IPR001849">
    <property type="entry name" value="PH_domain"/>
</dbReference>
<sequence>MTFHSLGFVVGLYLDLGTKEKMENFWPIGRVLPSQTVTEVLHIATSRATRQVSLALAQQLVALAAMEGYLMKHSANKASHICFGHLDHGYLRFYSSADMSCLVGELRLSGCKVEVKPHKRDDNIPFSFTVESQRVLVKDRTYALSPKETVELSVLGPSVRSDWARAISTWQRRYFKDEIPKTPLDHEHDRARLEEAMAVFRKDVNMTATLPATISPGLGFRIPSLRKSIMGVLDVLTSRSRVSESSSFDAAPPQPVATA</sequence>
<organism evidence="2">
    <name type="scientific">Aphanomyces invadans</name>
    <dbReference type="NCBI Taxonomy" id="157072"/>
    <lineage>
        <taxon>Eukaryota</taxon>
        <taxon>Sar</taxon>
        <taxon>Stramenopiles</taxon>
        <taxon>Oomycota</taxon>
        <taxon>Saprolegniomycetes</taxon>
        <taxon>Saprolegniales</taxon>
        <taxon>Verrucalvaceae</taxon>
        <taxon>Aphanomyces</taxon>
    </lineage>
</organism>
<feature type="domain" description="PH" evidence="1">
    <location>
        <begin position="64"/>
        <end position="174"/>
    </location>
</feature>
<dbReference type="AlphaFoldDB" id="A0A024TLD2"/>
<dbReference type="SMART" id="SM00233">
    <property type="entry name" value="PH"/>
    <property type="match status" value="1"/>
</dbReference>
<dbReference type="GeneID" id="20089223"/>
<reference evidence="2" key="1">
    <citation type="submission" date="2013-12" db="EMBL/GenBank/DDBJ databases">
        <title>The Genome Sequence of Aphanomyces invadans NJM9701.</title>
        <authorList>
            <consortium name="The Broad Institute Genomics Platform"/>
            <person name="Russ C."/>
            <person name="Tyler B."/>
            <person name="van West P."/>
            <person name="Dieguez-Uribeondo J."/>
            <person name="Young S.K."/>
            <person name="Zeng Q."/>
            <person name="Gargeya S."/>
            <person name="Fitzgerald M."/>
            <person name="Abouelleil A."/>
            <person name="Alvarado L."/>
            <person name="Chapman S.B."/>
            <person name="Gainer-Dewar J."/>
            <person name="Goldberg J."/>
            <person name="Griggs A."/>
            <person name="Gujja S."/>
            <person name="Hansen M."/>
            <person name="Howarth C."/>
            <person name="Imamovic A."/>
            <person name="Ireland A."/>
            <person name="Larimer J."/>
            <person name="McCowan C."/>
            <person name="Murphy C."/>
            <person name="Pearson M."/>
            <person name="Poon T.W."/>
            <person name="Priest M."/>
            <person name="Roberts A."/>
            <person name="Saif S."/>
            <person name="Shea T."/>
            <person name="Sykes S."/>
            <person name="Wortman J."/>
            <person name="Nusbaum C."/>
            <person name="Birren B."/>
        </authorList>
    </citation>
    <scope>NUCLEOTIDE SEQUENCE [LARGE SCALE GENOMIC DNA]</scope>
    <source>
        <strain evidence="2">NJM9701</strain>
    </source>
</reference>
<dbReference type="VEuPathDB" id="FungiDB:H310_12173"/>
<dbReference type="OrthoDB" id="67309at2759"/>
<name>A0A024TLD2_9STRA</name>
<dbReference type="eggNOG" id="ENOG502S10J">
    <property type="taxonomic scope" value="Eukaryota"/>
</dbReference>
<evidence type="ECO:0000313" key="2">
    <source>
        <dbReference type="EMBL" id="ETV94172.1"/>
    </source>
</evidence>
<dbReference type="EMBL" id="KI913987">
    <property type="protein sequence ID" value="ETV94172.1"/>
    <property type="molecule type" value="Genomic_DNA"/>
</dbReference>
<dbReference type="RefSeq" id="XP_008877375.1">
    <property type="nucleotide sequence ID" value="XM_008879153.1"/>
</dbReference>
<dbReference type="SUPFAM" id="SSF50729">
    <property type="entry name" value="PH domain-like"/>
    <property type="match status" value="1"/>
</dbReference>
<gene>
    <name evidence="2" type="ORF">H310_12173</name>
</gene>
<dbReference type="Gene3D" id="2.30.29.30">
    <property type="entry name" value="Pleckstrin-homology domain (PH domain)/Phosphotyrosine-binding domain (PTB)"/>
    <property type="match status" value="1"/>
</dbReference>
<evidence type="ECO:0000259" key="1">
    <source>
        <dbReference type="SMART" id="SM00233"/>
    </source>
</evidence>